<accession>A0A1G9KDN3</accession>
<dbReference type="SUPFAM" id="SSF88659">
    <property type="entry name" value="Sigma3 and sigma4 domains of RNA polymerase sigma factors"/>
    <property type="match status" value="1"/>
</dbReference>
<evidence type="ECO:0000313" key="1">
    <source>
        <dbReference type="EMBL" id="SDL47702.1"/>
    </source>
</evidence>
<name>A0A1G9KDN3_9SPHI</name>
<organism evidence="1 2">
    <name type="scientific">Pedobacter steynii</name>
    <dbReference type="NCBI Taxonomy" id="430522"/>
    <lineage>
        <taxon>Bacteria</taxon>
        <taxon>Pseudomonadati</taxon>
        <taxon>Bacteroidota</taxon>
        <taxon>Sphingobacteriia</taxon>
        <taxon>Sphingobacteriales</taxon>
        <taxon>Sphingobacteriaceae</taxon>
        <taxon>Pedobacter</taxon>
    </lineage>
</organism>
<keyword evidence="2" id="KW-1185">Reference proteome</keyword>
<dbReference type="OrthoDB" id="665482at2"/>
<dbReference type="GO" id="GO:0003700">
    <property type="term" value="F:DNA-binding transcription factor activity"/>
    <property type="evidence" value="ECO:0007669"/>
    <property type="project" value="InterPro"/>
</dbReference>
<dbReference type="InterPro" id="IPR013325">
    <property type="entry name" value="RNA_pol_sigma_r2"/>
</dbReference>
<dbReference type="RefSeq" id="WP_074604564.1">
    <property type="nucleotide sequence ID" value="NZ_FNGY01000001.1"/>
</dbReference>
<dbReference type="SUPFAM" id="SSF88946">
    <property type="entry name" value="Sigma2 domain of RNA polymerase sigma factors"/>
    <property type="match status" value="1"/>
</dbReference>
<reference evidence="2" key="1">
    <citation type="submission" date="2016-10" db="EMBL/GenBank/DDBJ databases">
        <authorList>
            <person name="Varghese N."/>
            <person name="Submissions S."/>
        </authorList>
    </citation>
    <scope>NUCLEOTIDE SEQUENCE [LARGE SCALE GENOMIC DNA]</scope>
    <source>
        <strain evidence="2">DSM 19110</strain>
    </source>
</reference>
<dbReference type="Proteomes" id="UP000183200">
    <property type="component" value="Unassembled WGS sequence"/>
</dbReference>
<dbReference type="Gene3D" id="1.10.10.10">
    <property type="entry name" value="Winged helix-like DNA-binding domain superfamily/Winged helix DNA-binding domain"/>
    <property type="match status" value="1"/>
</dbReference>
<evidence type="ECO:0000313" key="2">
    <source>
        <dbReference type="Proteomes" id="UP000183200"/>
    </source>
</evidence>
<dbReference type="GO" id="GO:0006352">
    <property type="term" value="P:DNA-templated transcription initiation"/>
    <property type="evidence" value="ECO:0007669"/>
    <property type="project" value="InterPro"/>
</dbReference>
<protein>
    <submittedName>
        <fullName evidence="1">RNA polymerase sigma-70 factor, ECF subfamily</fullName>
    </submittedName>
</protein>
<dbReference type="NCBIfam" id="TIGR02937">
    <property type="entry name" value="sigma70-ECF"/>
    <property type="match status" value="1"/>
</dbReference>
<dbReference type="InterPro" id="IPR014284">
    <property type="entry name" value="RNA_pol_sigma-70_dom"/>
</dbReference>
<sequence>MGEDSDIAILEGLKAGGGQRRIFERDLYKTFFYFIHQGTKKYGMAEEDAASAYSDTIISIIDNIVKGSFEGRSALKSYGYKIFSNKCVDLLRKDATNKRKVNQAMPIDSLVYELPDQARTAVQQLLMKEERQYLMQKLIALGEKCRQILLFFEDGYSDKDIAGFMEYNSPDVVKTSRLRCLERLKKNVNVEQTLR</sequence>
<dbReference type="EMBL" id="FNGY01000001">
    <property type="protein sequence ID" value="SDL47702.1"/>
    <property type="molecule type" value="Genomic_DNA"/>
</dbReference>
<dbReference type="InterPro" id="IPR013324">
    <property type="entry name" value="RNA_pol_sigma_r3/r4-like"/>
</dbReference>
<dbReference type="InterPro" id="IPR036388">
    <property type="entry name" value="WH-like_DNA-bd_sf"/>
</dbReference>
<dbReference type="Gene3D" id="1.10.1740.10">
    <property type="match status" value="1"/>
</dbReference>
<dbReference type="AlphaFoldDB" id="A0A1G9KDN3"/>
<proteinExistence type="predicted"/>
<gene>
    <name evidence="1" type="ORF">SAMN05421820_101546</name>
</gene>